<evidence type="ECO:0008006" key="4">
    <source>
        <dbReference type="Google" id="ProtNLM"/>
    </source>
</evidence>
<feature type="region of interest" description="Disordered" evidence="1">
    <location>
        <begin position="1105"/>
        <end position="1155"/>
    </location>
</feature>
<evidence type="ECO:0000313" key="2">
    <source>
        <dbReference type="EMBL" id="KAF5400938.1"/>
    </source>
</evidence>
<feature type="compositionally biased region" description="Polar residues" evidence="1">
    <location>
        <begin position="1027"/>
        <end position="1043"/>
    </location>
</feature>
<feature type="region of interest" description="Disordered" evidence="1">
    <location>
        <begin position="303"/>
        <end position="339"/>
    </location>
</feature>
<dbReference type="Proteomes" id="UP000748531">
    <property type="component" value="Unassembled WGS sequence"/>
</dbReference>
<feature type="compositionally biased region" description="Polar residues" evidence="1">
    <location>
        <begin position="902"/>
        <end position="919"/>
    </location>
</feature>
<feature type="region of interest" description="Disordered" evidence="1">
    <location>
        <begin position="494"/>
        <end position="519"/>
    </location>
</feature>
<feature type="compositionally biased region" description="Polar residues" evidence="1">
    <location>
        <begin position="303"/>
        <end position="318"/>
    </location>
</feature>
<dbReference type="OrthoDB" id="6282807at2759"/>
<proteinExistence type="predicted"/>
<dbReference type="EMBL" id="LUCH01002815">
    <property type="protein sequence ID" value="KAF5400938.1"/>
    <property type="molecule type" value="Genomic_DNA"/>
</dbReference>
<feature type="compositionally biased region" description="Polar residues" evidence="1">
    <location>
        <begin position="1125"/>
        <end position="1148"/>
    </location>
</feature>
<keyword evidence="3" id="KW-1185">Reference proteome</keyword>
<protein>
    <recommendedName>
        <fullName evidence="4">Sister chromatid cohesion protein PDS5</fullName>
    </recommendedName>
</protein>
<evidence type="ECO:0000313" key="3">
    <source>
        <dbReference type="Proteomes" id="UP000748531"/>
    </source>
</evidence>
<comment type="caution">
    <text evidence="2">The sequence shown here is derived from an EMBL/GenBank/DDBJ whole genome shotgun (WGS) entry which is preliminary data.</text>
</comment>
<feature type="compositionally biased region" description="Polar residues" evidence="1">
    <location>
        <begin position="956"/>
        <end position="968"/>
    </location>
</feature>
<evidence type="ECO:0000256" key="1">
    <source>
        <dbReference type="SAM" id="MobiDB-lite"/>
    </source>
</evidence>
<gene>
    <name evidence="2" type="ORF">PHET_05650</name>
</gene>
<feature type="compositionally biased region" description="Polar residues" evidence="1">
    <location>
        <begin position="930"/>
        <end position="948"/>
    </location>
</feature>
<feature type="compositionally biased region" description="Polar residues" evidence="1">
    <location>
        <begin position="494"/>
        <end position="508"/>
    </location>
</feature>
<dbReference type="Pfam" id="PF20168">
    <property type="entry name" value="PDS5"/>
    <property type="match status" value="2"/>
</dbReference>
<feature type="region of interest" description="Disordered" evidence="1">
    <location>
        <begin position="884"/>
        <end position="1048"/>
    </location>
</feature>
<accession>A0A8J4SKU8</accession>
<feature type="compositionally biased region" description="Polar residues" evidence="1">
    <location>
        <begin position="987"/>
        <end position="1004"/>
    </location>
</feature>
<sequence>MYEAYEYISVLSLVRDVLQLLATQEGKKISSELSVDLMDRLHHLSNMLPKSDKCVEHLKRFFNQVHTDKALRSQLVKLAKPGCTCSHATNILRDLLKRVDSGSTSGSGSSSEFHLAYVRSVKILLERSAPVLFDKDFGQELLTQLVVVREAGTVFGIIGAMDITRALRLLYSLAVYFRRVLPTDEVMDYLVGILSDNTEPDFEPITVSGPDEPSSTTNELDPPTVQELALNILCCLLGSSNLMFEADSLNQYRSLSRVADTHFNGSEPNLQERASDFLPLLQRLCCTGMTLRYPPLPCSLDSHLTSASGSSRPANTKGSRGGTKRAADQRLTPPPISENDKLSDDVYLAGLAWRRERRRAKLATQVVLCMLKVAQRFRQNSTKSHSPPPVAAVRVSSPVRRDDVDLDAEGTKCGDTNKNDVTTEPSLLELKIREALDSIVQTCLTCPMDSPDYIACLTSLSRVALQLPGIYNREFKKLMTKSLVQHVLTRDTYTDNSPNNATVDNGNNSDKKQTSKTTKMTTVGNLSPVAAADWLPDGCIPQVTRAKLSAIKLMTNWLRGLRNEVKPVAQAVIRLLHRIIIHDGDLNRQRKLMPGEMSRMRLVAAVSWLKLAHSQAYVESIEVDWYQSMTYIICDPCPHVRSHFLTKLNQGLYRLRLPLEYIAIFAHAVDVPDPAFKQRAKQLLTGNIQRRRDFLDRHASYRNDTKFLYGLLPDFVLPYLIYLLAHDPEWTDISDANRLNRIKTSLWFVMEPIVSRGHNFVFLRKIIEKIKHTRDALAPDDAVANTKLYVVCDIALGLLLTRASDLTMKEYPADVKLPRTLFLATPASFKNPDFAQLLDPAVNAPTKEAGKDQTTTVKPLIQFTPSKSGRAIKEGWMPAELLREKHSVPKVPKNASPEPVTKESNSSVLETNTIQLTESKVSKAGRKVATKQTKLNVSMPSPQASSHTIPEEETNQQELESSPAQQITPRKYTRIVLGRPEIESDNRNSPINQRKRSQPSSVTPSKRRKLFTSSNDANKSESEKVLSTKSETSTSIPTTSVKSRVSKTVTKIRRTVTKTVTLARGRSATKLQLVNGCGTSKSPSKPVLSVSTSLTKRSSIVSAVISSSSAAHTGRTRGRPPKSLSKPQTKLTRSRSSLNHSQSRLPTNKNRKRRI</sequence>
<organism evidence="2 3">
    <name type="scientific">Paragonimus heterotremus</name>
    <dbReference type="NCBI Taxonomy" id="100268"/>
    <lineage>
        <taxon>Eukaryota</taxon>
        <taxon>Metazoa</taxon>
        <taxon>Spiralia</taxon>
        <taxon>Lophotrochozoa</taxon>
        <taxon>Platyhelminthes</taxon>
        <taxon>Trematoda</taxon>
        <taxon>Digenea</taxon>
        <taxon>Plagiorchiida</taxon>
        <taxon>Troglotremata</taxon>
        <taxon>Troglotrematidae</taxon>
        <taxon>Paragonimus</taxon>
    </lineage>
</organism>
<dbReference type="AlphaFoldDB" id="A0A8J4SKU8"/>
<reference evidence="2" key="1">
    <citation type="submission" date="2019-05" db="EMBL/GenBank/DDBJ databases">
        <title>Annotation for the trematode Paragonimus heterotremus.</title>
        <authorList>
            <person name="Choi Y.-J."/>
        </authorList>
    </citation>
    <scope>NUCLEOTIDE SEQUENCE</scope>
    <source>
        <strain evidence="2">LC</strain>
    </source>
</reference>
<name>A0A8J4SKU8_9TREM</name>